<keyword evidence="3" id="KW-0813">Transport</keyword>
<keyword evidence="8" id="KW-0249">Electron transport</keyword>
<reference evidence="15 16" key="1">
    <citation type="submission" date="2018-06" db="EMBL/GenBank/DDBJ databases">
        <authorList>
            <consortium name="Pathogen Informatics"/>
            <person name="Doyle S."/>
        </authorList>
    </citation>
    <scope>NUCLEOTIDE SEQUENCE [LARGE SCALE GENOMIC DNA]</scope>
    <source>
        <strain evidence="15 16">NCTC12000</strain>
    </source>
</reference>
<proteinExistence type="inferred from homology"/>
<comment type="similarity">
    <text evidence="12">Belongs to the cytochrome b561 family.</text>
</comment>
<evidence type="ECO:0000313" key="15">
    <source>
        <dbReference type="EMBL" id="STX79718.1"/>
    </source>
</evidence>
<dbReference type="GO" id="GO:0020037">
    <property type="term" value="F:heme binding"/>
    <property type="evidence" value="ECO:0007669"/>
    <property type="project" value="TreeGrafter"/>
</dbReference>
<gene>
    <name evidence="15" type="primary">cybB</name>
    <name evidence="15" type="ORF">NCTC12000_01711</name>
</gene>
<evidence type="ECO:0000256" key="3">
    <source>
        <dbReference type="ARBA" id="ARBA00022448"/>
    </source>
</evidence>
<evidence type="ECO:0000256" key="12">
    <source>
        <dbReference type="ARBA" id="ARBA00037975"/>
    </source>
</evidence>
<evidence type="ECO:0000313" key="16">
    <source>
        <dbReference type="Proteomes" id="UP000254631"/>
    </source>
</evidence>
<dbReference type="Pfam" id="PF01292">
    <property type="entry name" value="Ni_hydr_CYTB"/>
    <property type="match status" value="1"/>
</dbReference>
<evidence type="ECO:0000256" key="8">
    <source>
        <dbReference type="ARBA" id="ARBA00022982"/>
    </source>
</evidence>
<keyword evidence="6 13" id="KW-0812">Transmembrane</keyword>
<name>A0A378K472_LEGPN</name>
<evidence type="ECO:0000256" key="9">
    <source>
        <dbReference type="ARBA" id="ARBA00022989"/>
    </source>
</evidence>
<sequence>MEAKTASEYSTLSKLFHWIIALAVIVMLIAGFFLDEIPEQFQGVAYMLHKSTGITILFLMILRFIWIHAKGKPALPASVKSWEKILSRFVQYGFYVLLLIMPLSGWIMSVAADRIPNYFGLFKAPLPWIEPNKSLAESMAESHEIIAWILIAFIILHVLGALKHHFIDKDNVLKRMLPGKSK</sequence>
<dbReference type="Gene3D" id="1.20.950.20">
    <property type="entry name" value="Transmembrane di-heme cytochromes, Chain C"/>
    <property type="match status" value="1"/>
</dbReference>
<dbReference type="InterPro" id="IPR052168">
    <property type="entry name" value="Cytochrome_b561_oxidase"/>
</dbReference>
<evidence type="ECO:0000256" key="5">
    <source>
        <dbReference type="ARBA" id="ARBA00022617"/>
    </source>
</evidence>
<evidence type="ECO:0000259" key="14">
    <source>
        <dbReference type="Pfam" id="PF01292"/>
    </source>
</evidence>
<evidence type="ECO:0000256" key="6">
    <source>
        <dbReference type="ARBA" id="ARBA00022692"/>
    </source>
</evidence>
<dbReference type="EMBL" id="UGOL01000001">
    <property type="protein sequence ID" value="STX79718.1"/>
    <property type="molecule type" value="Genomic_DNA"/>
</dbReference>
<dbReference type="PANTHER" id="PTHR30529:SF1">
    <property type="entry name" value="CYTOCHROME B561 HOMOLOG 2"/>
    <property type="match status" value="1"/>
</dbReference>
<evidence type="ECO:0000256" key="10">
    <source>
        <dbReference type="ARBA" id="ARBA00023004"/>
    </source>
</evidence>
<dbReference type="AlphaFoldDB" id="A0A378K472"/>
<dbReference type="InterPro" id="IPR011577">
    <property type="entry name" value="Cyt_b561_bac/Ni-Hgenase"/>
</dbReference>
<protein>
    <submittedName>
        <fullName evidence="15">CybB cytochrome b-561 transmembrane protein</fullName>
    </submittedName>
</protein>
<dbReference type="RefSeq" id="WP_011946578.1">
    <property type="nucleotide sequence ID" value="NZ_BAZA01000063.1"/>
</dbReference>
<evidence type="ECO:0000256" key="7">
    <source>
        <dbReference type="ARBA" id="ARBA00022723"/>
    </source>
</evidence>
<evidence type="ECO:0000256" key="2">
    <source>
        <dbReference type="ARBA" id="ARBA00004651"/>
    </source>
</evidence>
<dbReference type="GO" id="GO:0022904">
    <property type="term" value="P:respiratory electron transport chain"/>
    <property type="evidence" value="ECO:0007669"/>
    <property type="project" value="InterPro"/>
</dbReference>
<dbReference type="SUPFAM" id="SSF81342">
    <property type="entry name" value="Transmembrane di-heme cytochromes"/>
    <property type="match status" value="1"/>
</dbReference>
<keyword evidence="9 13" id="KW-1133">Transmembrane helix</keyword>
<feature type="domain" description="Cytochrome b561 bacterial/Ni-hydrogenase" evidence="14">
    <location>
        <begin position="9"/>
        <end position="179"/>
    </location>
</feature>
<comment type="cofactor">
    <cofactor evidence="1">
        <name>heme b</name>
        <dbReference type="ChEBI" id="CHEBI:60344"/>
    </cofactor>
</comment>
<feature type="transmembrane region" description="Helical" evidence="13">
    <location>
        <begin position="15"/>
        <end position="34"/>
    </location>
</feature>
<organism evidence="15 16">
    <name type="scientific">Legionella pneumophila</name>
    <dbReference type="NCBI Taxonomy" id="446"/>
    <lineage>
        <taxon>Bacteria</taxon>
        <taxon>Pseudomonadati</taxon>
        <taxon>Pseudomonadota</taxon>
        <taxon>Gammaproteobacteria</taxon>
        <taxon>Legionellales</taxon>
        <taxon>Legionellaceae</taxon>
        <taxon>Legionella</taxon>
    </lineage>
</organism>
<dbReference type="GO" id="GO:0046872">
    <property type="term" value="F:metal ion binding"/>
    <property type="evidence" value="ECO:0007669"/>
    <property type="project" value="UniProtKB-KW"/>
</dbReference>
<dbReference type="Proteomes" id="UP000254631">
    <property type="component" value="Unassembled WGS sequence"/>
</dbReference>
<keyword evidence="7" id="KW-0479">Metal-binding</keyword>
<evidence type="ECO:0000256" key="1">
    <source>
        <dbReference type="ARBA" id="ARBA00001970"/>
    </source>
</evidence>
<feature type="transmembrane region" description="Helical" evidence="13">
    <location>
        <begin position="145"/>
        <end position="166"/>
    </location>
</feature>
<keyword evidence="11 13" id="KW-0472">Membrane</keyword>
<dbReference type="PANTHER" id="PTHR30529">
    <property type="entry name" value="CYTOCHROME B561"/>
    <property type="match status" value="1"/>
</dbReference>
<evidence type="ECO:0000256" key="11">
    <source>
        <dbReference type="ARBA" id="ARBA00023136"/>
    </source>
</evidence>
<dbReference type="GO" id="GO:0005886">
    <property type="term" value="C:plasma membrane"/>
    <property type="evidence" value="ECO:0007669"/>
    <property type="project" value="UniProtKB-SubCell"/>
</dbReference>
<feature type="transmembrane region" description="Helical" evidence="13">
    <location>
        <begin position="89"/>
        <end position="112"/>
    </location>
</feature>
<comment type="subcellular location">
    <subcellularLocation>
        <location evidence="2">Cell membrane</location>
        <topology evidence="2">Multi-pass membrane protein</topology>
    </subcellularLocation>
</comment>
<accession>A0A378K472</accession>
<keyword evidence="5" id="KW-0349">Heme</keyword>
<keyword evidence="10" id="KW-0408">Iron</keyword>
<dbReference type="InterPro" id="IPR016174">
    <property type="entry name" value="Di-haem_cyt_TM"/>
</dbReference>
<feature type="transmembrane region" description="Helical" evidence="13">
    <location>
        <begin position="46"/>
        <end position="68"/>
    </location>
</feature>
<dbReference type="GO" id="GO:0009055">
    <property type="term" value="F:electron transfer activity"/>
    <property type="evidence" value="ECO:0007669"/>
    <property type="project" value="InterPro"/>
</dbReference>
<evidence type="ECO:0000256" key="4">
    <source>
        <dbReference type="ARBA" id="ARBA00022475"/>
    </source>
</evidence>
<evidence type="ECO:0000256" key="13">
    <source>
        <dbReference type="SAM" id="Phobius"/>
    </source>
</evidence>
<keyword evidence="4" id="KW-1003">Cell membrane</keyword>